<evidence type="ECO:0000313" key="2">
    <source>
        <dbReference type="EMBL" id="AYV83182.1"/>
    </source>
</evidence>
<dbReference type="GO" id="GO:0019005">
    <property type="term" value="C:SCF ubiquitin ligase complex"/>
    <property type="evidence" value="ECO:0007669"/>
    <property type="project" value="TreeGrafter"/>
</dbReference>
<dbReference type="GO" id="GO:0031146">
    <property type="term" value="P:SCF-dependent proteasomal ubiquitin-dependent protein catabolic process"/>
    <property type="evidence" value="ECO:0007669"/>
    <property type="project" value="TreeGrafter"/>
</dbReference>
<sequence length="570" mass="65335">MALGIKRSWLLDLPGDIWGKIFGLFPVRDLIRLSLTCTKIRSAVHGKANIEVSGNSCSVFRRYKMFRGIRFNVESPDDVCGLVREMEENPQIVRLIASLSIKIGGTEVSKILRKLDSGSLVHLRVGNVLSGDEKSICRLTRLEKLYIRDAETFRDGDLVRLVKLTDLTLTGDAPMITSHGLSQLKNLTRLSVLALTSLTFLSSTKIKHLSLWNRHIGSNDWMYMTRVTRLRVAGQIYSVKISGGIGQLNRLRDLAFYGVDEVDIREIRELKLISLQLFSVRFSQENISEGSANIWDFTEWNLETIGLRKFILSTWDFIKDKLLLPLTLRKLEISYGYLADLMISNNLSNLTSLVLGCSHDHKKIKHRYIGALINLRELCLNSTAKIYNADVVGLTNLTHLVMNDTITDHGIAGLTEMRRLVLNSLVTDRGISRMRKLRFMDLNYNVNVTDRGLVRLTKLTEINLRMNKNISNVSLKKLMNLEKVEVEFSAVRFNFRWLEGNGVHVVWNYAEREQFLRLFPDMCKGKVIKKIDRFSVEFERFDDYNGVHWDDLVMLMIFSIGVMSVCNFFI</sequence>
<protein>
    <recommendedName>
        <fullName evidence="1">F-box domain-containing protein</fullName>
    </recommendedName>
</protein>
<feature type="domain" description="F-box" evidence="1">
    <location>
        <begin position="7"/>
        <end position="63"/>
    </location>
</feature>
<proteinExistence type="predicted"/>
<dbReference type="PROSITE" id="PS50181">
    <property type="entry name" value="FBOX"/>
    <property type="match status" value="1"/>
</dbReference>
<dbReference type="InterPro" id="IPR001810">
    <property type="entry name" value="F-box_dom"/>
</dbReference>
<dbReference type="InterPro" id="IPR032675">
    <property type="entry name" value="LRR_dom_sf"/>
</dbReference>
<dbReference type="Pfam" id="PF00646">
    <property type="entry name" value="F-box"/>
    <property type="match status" value="1"/>
</dbReference>
<evidence type="ECO:0000259" key="1">
    <source>
        <dbReference type="PROSITE" id="PS50181"/>
    </source>
</evidence>
<dbReference type="PANTHER" id="PTHR13318">
    <property type="entry name" value="PARTNER OF PAIRED, ISOFORM B-RELATED"/>
    <property type="match status" value="1"/>
</dbReference>
<reference evidence="2" key="1">
    <citation type="submission" date="2018-10" db="EMBL/GenBank/DDBJ databases">
        <title>Hidden diversity of soil giant viruses.</title>
        <authorList>
            <person name="Schulz F."/>
            <person name="Alteio L."/>
            <person name="Goudeau D."/>
            <person name="Ryan E.M."/>
            <person name="Malmstrom R.R."/>
            <person name="Blanchard J."/>
            <person name="Woyke T."/>
        </authorList>
    </citation>
    <scope>NUCLEOTIDE SEQUENCE</scope>
    <source>
        <strain evidence="2">HYV1</strain>
    </source>
</reference>
<dbReference type="SUPFAM" id="SSF81383">
    <property type="entry name" value="F-box domain"/>
    <property type="match status" value="1"/>
</dbReference>
<dbReference type="SUPFAM" id="SSF52047">
    <property type="entry name" value="RNI-like"/>
    <property type="match status" value="1"/>
</dbReference>
<dbReference type="InterPro" id="IPR036047">
    <property type="entry name" value="F-box-like_dom_sf"/>
</dbReference>
<dbReference type="CDD" id="cd09917">
    <property type="entry name" value="F-box_SF"/>
    <property type="match status" value="1"/>
</dbReference>
<name>A0A3G5A806_9VIRU</name>
<dbReference type="Gene3D" id="3.80.10.10">
    <property type="entry name" value="Ribonuclease Inhibitor"/>
    <property type="match status" value="3"/>
</dbReference>
<accession>A0A3G5A806</accession>
<organism evidence="2">
    <name type="scientific">Hyperionvirus sp</name>
    <dbReference type="NCBI Taxonomy" id="2487770"/>
    <lineage>
        <taxon>Viruses</taxon>
        <taxon>Varidnaviria</taxon>
        <taxon>Bamfordvirae</taxon>
        <taxon>Nucleocytoviricota</taxon>
        <taxon>Megaviricetes</taxon>
        <taxon>Imitervirales</taxon>
        <taxon>Mimiviridae</taxon>
        <taxon>Klosneuvirinae</taxon>
    </lineage>
</organism>
<gene>
    <name evidence="2" type="ORF">Hyperionvirus4_147</name>
</gene>
<dbReference type="EMBL" id="MK072386">
    <property type="protein sequence ID" value="AYV83182.1"/>
    <property type="molecule type" value="Genomic_DNA"/>
</dbReference>